<dbReference type="SUPFAM" id="SSF81383">
    <property type="entry name" value="F-box domain"/>
    <property type="match status" value="1"/>
</dbReference>
<dbReference type="InterPro" id="IPR036047">
    <property type="entry name" value="F-box-like_dom_sf"/>
</dbReference>
<protein>
    <recommendedName>
        <fullName evidence="1">F-box domain-containing protein</fullName>
    </recommendedName>
</protein>
<dbReference type="PANTHER" id="PTHR31672">
    <property type="entry name" value="BNACNNG10540D PROTEIN"/>
    <property type="match status" value="1"/>
</dbReference>
<dbReference type="CDD" id="cd22157">
    <property type="entry name" value="F-box_AtFBW1-like"/>
    <property type="match status" value="1"/>
</dbReference>
<accession>A0AA38WKU4</accession>
<comment type="caution">
    <text evidence="2">The sequence shown here is derived from an EMBL/GenBank/DDBJ whole genome shotgun (WGS) entry which is preliminary data.</text>
</comment>
<dbReference type="Pfam" id="PF12937">
    <property type="entry name" value="F-box-like"/>
    <property type="match status" value="1"/>
</dbReference>
<proteinExistence type="predicted"/>
<dbReference type="PROSITE" id="PS50181">
    <property type="entry name" value="FBOX"/>
    <property type="match status" value="1"/>
</dbReference>
<dbReference type="AlphaFoldDB" id="A0AA38WKU4"/>
<evidence type="ECO:0000313" key="2">
    <source>
        <dbReference type="EMBL" id="KAJ9552156.1"/>
    </source>
</evidence>
<sequence length="231" mass="26300">MADFLPHLNLRTLIDPSMEALPAELTMDILSRLPVKTIIHCKLVCKKWRNLVSDSSFVNLHFSTSPTSFIIHHKSPPWIVLNEPGILEWVEIEDKVDRHHLHCDRIFSVDLYLVPILQNNQMCPVGSVNGLVCLWHCFRELNHTYICNPRIHDSPLEKQRFQTDGYVAIACGFGVSSLGEYKVVQTVQREPAILEAEVYTLGTGPPKGENMRSSNLDLKGWSSTNNLDWPM</sequence>
<dbReference type="Gene3D" id="1.20.1280.50">
    <property type="match status" value="1"/>
</dbReference>
<dbReference type="PANTHER" id="PTHR31672:SF13">
    <property type="entry name" value="F-BOX PROTEIN CPR30-LIKE"/>
    <property type="match status" value="1"/>
</dbReference>
<gene>
    <name evidence="2" type="ORF">OSB04_016201</name>
</gene>
<dbReference type="InterPro" id="IPR001810">
    <property type="entry name" value="F-box_dom"/>
</dbReference>
<dbReference type="Proteomes" id="UP001172457">
    <property type="component" value="Chromosome 4"/>
</dbReference>
<reference evidence="2" key="1">
    <citation type="submission" date="2023-03" db="EMBL/GenBank/DDBJ databases">
        <title>Chromosome-scale reference genome and RAD-based genetic map of yellow starthistle (Centaurea solstitialis) reveal putative structural variation and QTLs associated with invader traits.</title>
        <authorList>
            <person name="Reatini B."/>
            <person name="Cang F.A."/>
            <person name="Jiang Q."/>
            <person name="Mckibben M.T.W."/>
            <person name="Barker M.S."/>
            <person name="Rieseberg L.H."/>
            <person name="Dlugosch K.M."/>
        </authorList>
    </citation>
    <scope>NUCLEOTIDE SEQUENCE</scope>
    <source>
        <strain evidence="2">CAN-66</strain>
        <tissue evidence="2">Leaf</tissue>
    </source>
</reference>
<feature type="domain" description="F-box" evidence="1">
    <location>
        <begin position="15"/>
        <end position="60"/>
    </location>
</feature>
<dbReference type="EMBL" id="JARYMX010000004">
    <property type="protein sequence ID" value="KAJ9552156.1"/>
    <property type="molecule type" value="Genomic_DNA"/>
</dbReference>
<dbReference type="InterPro" id="IPR050796">
    <property type="entry name" value="SCF_F-box_component"/>
</dbReference>
<evidence type="ECO:0000259" key="1">
    <source>
        <dbReference type="PROSITE" id="PS50181"/>
    </source>
</evidence>
<dbReference type="SMART" id="SM00256">
    <property type="entry name" value="FBOX"/>
    <property type="match status" value="1"/>
</dbReference>
<keyword evidence="3" id="KW-1185">Reference proteome</keyword>
<evidence type="ECO:0000313" key="3">
    <source>
        <dbReference type="Proteomes" id="UP001172457"/>
    </source>
</evidence>
<name>A0AA38WKU4_9ASTR</name>
<organism evidence="2 3">
    <name type="scientific">Centaurea solstitialis</name>
    <name type="common">yellow star-thistle</name>
    <dbReference type="NCBI Taxonomy" id="347529"/>
    <lineage>
        <taxon>Eukaryota</taxon>
        <taxon>Viridiplantae</taxon>
        <taxon>Streptophyta</taxon>
        <taxon>Embryophyta</taxon>
        <taxon>Tracheophyta</taxon>
        <taxon>Spermatophyta</taxon>
        <taxon>Magnoliopsida</taxon>
        <taxon>eudicotyledons</taxon>
        <taxon>Gunneridae</taxon>
        <taxon>Pentapetalae</taxon>
        <taxon>asterids</taxon>
        <taxon>campanulids</taxon>
        <taxon>Asterales</taxon>
        <taxon>Asteraceae</taxon>
        <taxon>Carduoideae</taxon>
        <taxon>Cardueae</taxon>
        <taxon>Centaureinae</taxon>
        <taxon>Centaurea</taxon>
    </lineage>
</organism>